<dbReference type="AlphaFoldDB" id="A0A8J7S8B1"/>
<feature type="signal peptide" evidence="1">
    <location>
        <begin position="1"/>
        <end position="21"/>
    </location>
</feature>
<dbReference type="Proteomes" id="UP000636888">
    <property type="component" value="Unassembled WGS sequence"/>
</dbReference>
<gene>
    <name evidence="3" type="ORF">JFN93_22810</name>
</gene>
<name>A0A8J7S8B1_9BACT</name>
<dbReference type="InterPro" id="IPR036280">
    <property type="entry name" value="Multihaem_cyt_sf"/>
</dbReference>
<feature type="domain" description="Cytochrome c7-like" evidence="2">
    <location>
        <begin position="274"/>
        <end position="336"/>
    </location>
</feature>
<dbReference type="NCBIfam" id="TIGR04257">
    <property type="entry name" value="nanowire_3heme"/>
    <property type="match status" value="4"/>
</dbReference>
<keyword evidence="1" id="KW-0732">Signal</keyword>
<dbReference type="Pfam" id="PF14522">
    <property type="entry name" value="Cytochrome_C7"/>
    <property type="match status" value="4"/>
</dbReference>
<feature type="domain" description="Cytochrome c7-like" evidence="2">
    <location>
        <begin position="197"/>
        <end position="258"/>
    </location>
</feature>
<dbReference type="PANTHER" id="PTHR39425">
    <property type="entry name" value="LIPOPROTEIN CYTOCHROME C"/>
    <property type="match status" value="1"/>
</dbReference>
<dbReference type="PANTHER" id="PTHR39425:SF1">
    <property type="entry name" value="CYTOCHROME C7-LIKE DOMAIN-CONTAINING PROTEIN"/>
    <property type="match status" value="1"/>
</dbReference>
<accession>A0A8J7S8B1</accession>
<sequence>MQFRLAIFLLILCTMPLTVWAVETKDIKFPIKGAEPVVFSHEIHLRKYNNNCKVCHNAIFNLKERHHFTMAEMEKTKSCGACHTGVKAFSVADEKACVNCHKGATKSITFKIKNTPDVTFDHVFHVKKTGGQCKACHNANFVRGNGHWSMAQMEKGKSCGICHNGKRAFTANGNCNQCHKGMKPHDINFKFAGISPVTFSHDYHLKKYKCQDCHTKLFPYNTATKFTMNDMAQGKSCGGCHNGKAAFTTTGACYKCHQGFKPGVVTFQLKKGYVKFSHDKHVNNYGCADCHTKLFPYSHGQKQYTMHQMEQGRSCGACHNGQDAFPTSGDCDRCHNN</sequence>
<organism evidence="3 4">
    <name type="scientific">Geomesophilobacter sediminis</name>
    <dbReference type="NCBI Taxonomy" id="2798584"/>
    <lineage>
        <taxon>Bacteria</taxon>
        <taxon>Pseudomonadati</taxon>
        <taxon>Thermodesulfobacteriota</taxon>
        <taxon>Desulfuromonadia</taxon>
        <taxon>Geobacterales</taxon>
        <taxon>Geobacteraceae</taxon>
        <taxon>Geomesophilobacter</taxon>
    </lineage>
</organism>
<dbReference type="EMBL" id="JAEMHM010000025">
    <property type="protein sequence ID" value="MBJ6727556.1"/>
    <property type="molecule type" value="Genomic_DNA"/>
</dbReference>
<dbReference type="RefSeq" id="WP_199386692.1">
    <property type="nucleotide sequence ID" value="NZ_JAEMHM010000025.1"/>
</dbReference>
<feature type="domain" description="Cytochrome c7-like" evidence="2">
    <location>
        <begin position="37"/>
        <end position="102"/>
    </location>
</feature>
<evidence type="ECO:0000256" key="1">
    <source>
        <dbReference type="SAM" id="SignalP"/>
    </source>
</evidence>
<proteinExistence type="predicted"/>
<dbReference type="CDD" id="cd08168">
    <property type="entry name" value="Cytochrom_C3"/>
    <property type="match status" value="1"/>
</dbReference>
<dbReference type="Gene3D" id="3.90.10.10">
    <property type="entry name" value="Cytochrome C3"/>
    <property type="match status" value="4"/>
</dbReference>
<feature type="domain" description="Cytochrome c7-like" evidence="2">
    <location>
        <begin position="118"/>
        <end position="180"/>
    </location>
</feature>
<feature type="chain" id="PRO_5035146667" evidence="1">
    <location>
        <begin position="22"/>
        <end position="337"/>
    </location>
</feature>
<evidence type="ECO:0000313" key="3">
    <source>
        <dbReference type="EMBL" id="MBJ6727556.1"/>
    </source>
</evidence>
<dbReference type="InterPro" id="IPR029467">
    <property type="entry name" value="Cyt_c7-like"/>
</dbReference>
<protein>
    <submittedName>
        <fullName evidence="3">Cytochrome c3 family protein</fullName>
    </submittedName>
</protein>
<evidence type="ECO:0000313" key="4">
    <source>
        <dbReference type="Proteomes" id="UP000636888"/>
    </source>
</evidence>
<dbReference type="InterPro" id="IPR026352">
    <property type="entry name" value="Nanowire_3heme"/>
</dbReference>
<comment type="caution">
    <text evidence="3">The sequence shown here is derived from an EMBL/GenBank/DDBJ whole genome shotgun (WGS) entry which is preliminary data.</text>
</comment>
<keyword evidence="4" id="KW-1185">Reference proteome</keyword>
<reference evidence="3" key="1">
    <citation type="submission" date="2020-12" db="EMBL/GenBank/DDBJ databases">
        <title>Geomonas sp. Red875, isolated from river sediment.</title>
        <authorList>
            <person name="Xu Z."/>
            <person name="Zhang Z."/>
            <person name="Masuda Y."/>
            <person name="Itoh H."/>
            <person name="Senoo K."/>
        </authorList>
    </citation>
    <scope>NUCLEOTIDE SEQUENCE</scope>
    <source>
        <strain evidence="3">Red875</strain>
    </source>
</reference>
<dbReference type="SUPFAM" id="SSF48695">
    <property type="entry name" value="Multiheme cytochromes"/>
    <property type="match status" value="2"/>
</dbReference>
<evidence type="ECO:0000259" key="2">
    <source>
        <dbReference type="Pfam" id="PF14522"/>
    </source>
</evidence>